<dbReference type="GO" id="GO:0000272">
    <property type="term" value="P:polysaccharide catabolic process"/>
    <property type="evidence" value="ECO:0007669"/>
    <property type="project" value="InterPro"/>
</dbReference>
<evidence type="ECO:0000256" key="1">
    <source>
        <dbReference type="SAM" id="SignalP"/>
    </source>
</evidence>
<dbReference type="InterPro" id="IPR013783">
    <property type="entry name" value="Ig-like_fold"/>
</dbReference>
<evidence type="ECO:0000259" key="3">
    <source>
        <dbReference type="Pfam" id="PF18962"/>
    </source>
</evidence>
<dbReference type="InterPro" id="IPR036439">
    <property type="entry name" value="Dockerin_dom_sf"/>
</dbReference>
<proteinExistence type="predicted"/>
<keyword evidence="1" id="KW-0732">Signal</keyword>
<accession>A0A0S7BVU0</accession>
<dbReference type="PROSITE" id="PS00018">
    <property type="entry name" value="EF_HAND_1"/>
    <property type="match status" value="1"/>
</dbReference>
<feature type="signal peptide" evidence="1">
    <location>
        <begin position="1"/>
        <end position="24"/>
    </location>
</feature>
<dbReference type="Gene3D" id="2.60.40.4070">
    <property type="match status" value="1"/>
</dbReference>
<dbReference type="EMBL" id="DF968182">
    <property type="protein sequence ID" value="GAP42503.1"/>
    <property type="molecule type" value="Genomic_DNA"/>
</dbReference>
<dbReference type="NCBIfam" id="TIGR04183">
    <property type="entry name" value="Por_Secre_tail"/>
    <property type="match status" value="1"/>
</dbReference>
<evidence type="ECO:0000313" key="5">
    <source>
        <dbReference type="Proteomes" id="UP000053091"/>
    </source>
</evidence>
<dbReference type="Gene3D" id="1.10.1330.10">
    <property type="entry name" value="Dockerin domain"/>
    <property type="match status" value="1"/>
</dbReference>
<dbReference type="InterPro" id="IPR018247">
    <property type="entry name" value="EF_Hand_1_Ca_BS"/>
</dbReference>
<dbReference type="InterPro" id="IPR041033">
    <property type="entry name" value="SpaA_PFL_dom_1"/>
</dbReference>
<reference evidence="4" key="1">
    <citation type="journal article" date="2015" name="Genome Announc.">
        <title>Draft Genome Sequence of Bacteroidales Strain TBC1, a Novel Isolate from a Methanogenic Wastewater Treatment System.</title>
        <authorList>
            <person name="Tourlousse D.M."/>
            <person name="Matsuura N."/>
            <person name="Sun L."/>
            <person name="Toyonaga M."/>
            <person name="Kuroda K."/>
            <person name="Ohashi A."/>
            <person name="Cruz R."/>
            <person name="Yamaguchi T."/>
            <person name="Sekiguchi Y."/>
        </authorList>
    </citation>
    <scope>NUCLEOTIDE SEQUENCE [LARGE SCALE GENOMIC DNA]</scope>
    <source>
        <strain evidence="4">TBC1</strain>
    </source>
</reference>
<dbReference type="AlphaFoldDB" id="A0A0S7BVU0"/>
<dbReference type="SUPFAM" id="SSF63446">
    <property type="entry name" value="Type I dockerin domain"/>
    <property type="match status" value="1"/>
</dbReference>
<keyword evidence="5" id="KW-1185">Reference proteome</keyword>
<dbReference type="Proteomes" id="UP000053091">
    <property type="component" value="Unassembled WGS sequence"/>
</dbReference>
<dbReference type="InterPro" id="IPR008965">
    <property type="entry name" value="CBM2/CBM3_carb-bd_dom_sf"/>
</dbReference>
<feature type="chain" id="PRO_5006633210" evidence="1">
    <location>
        <begin position="25"/>
        <end position="406"/>
    </location>
</feature>
<feature type="domain" description="SpaA-like prealbumin fold" evidence="2">
    <location>
        <begin position="38"/>
        <end position="81"/>
    </location>
</feature>
<sequence>MKKKITQSLTVLIAALLLTGQSYAQSDISGSVLYHFKANKPIPSVDLELIDLNGDVVGTATTELNGTYSFPNVPFGTYTLHATTEISAGGITMGDAFLMFLHLCNIYSFTPIQSLAADVNGDGSVTWDDYWTVVVGWFIQGYPFPVGPWVFEDVVFDHTGAKTNVPTMGGSSSGDVNGTFVPTTRDFIALPEITYNKQAISHNFSVEIYANDITEASAMGMVIDYPAEMIEITNVSCQLGETNMSINDGSIRLSWINQLFGTTSVDPGKPVLTIQASLTDRYNGKEILFGINPVSHFCDAKGEQIETRYTLPAMTAVENYLGANYPNPFRESTRIDYILPEDSKVSLLLFNQQGQLVRSLLDSHQQAGSHTFTFNAEGIQPGIYYYNLKTNGTNAINETKRMIITR</sequence>
<gene>
    <name evidence="4" type="ORF">TBC1_11633</name>
</gene>
<dbReference type="SUPFAM" id="SSF49384">
    <property type="entry name" value="Carbohydrate-binding domain"/>
    <property type="match status" value="1"/>
</dbReference>
<name>A0A0S7BVU0_9BACT</name>
<evidence type="ECO:0000259" key="2">
    <source>
        <dbReference type="Pfam" id="PF17802"/>
    </source>
</evidence>
<dbReference type="Pfam" id="PF17802">
    <property type="entry name" value="SpaA"/>
    <property type="match status" value="1"/>
</dbReference>
<dbReference type="InterPro" id="IPR026444">
    <property type="entry name" value="Secre_tail"/>
</dbReference>
<protein>
    <submittedName>
        <fullName evidence="4">Protein containing Por secretion system C-terminal sorting domain</fullName>
    </submittedName>
</protein>
<dbReference type="OrthoDB" id="952861at2"/>
<organism evidence="4">
    <name type="scientific">Lentimicrobium saccharophilum</name>
    <dbReference type="NCBI Taxonomy" id="1678841"/>
    <lineage>
        <taxon>Bacteria</taxon>
        <taxon>Pseudomonadati</taxon>
        <taxon>Bacteroidota</taxon>
        <taxon>Bacteroidia</taxon>
        <taxon>Bacteroidales</taxon>
        <taxon>Lentimicrobiaceae</taxon>
        <taxon>Lentimicrobium</taxon>
    </lineage>
</organism>
<dbReference type="SUPFAM" id="SSF49478">
    <property type="entry name" value="Cna protein B-type domain"/>
    <property type="match status" value="1"/>
</dbReference>
<dbReference type="Pfam" id="PF18962">
    <property type="entry name" value="Por_Secre_tail"/>
    <property type="match status" value="1"/>
</dbReference>
<dbReference type="RefSeq" id="WP_062038386.1">
    <property type="nucleotide sequence ID" value="NZ_DF968182.1"/>
</dbReference>
<dbReference type="Gene3D" id="2.60.40.10">
    <property type="entry name" value="Immunoglobulins"/>
    <property type="match status" value="1"/>
</dbReference>
<dbReference type="Gene3D" id="2.60.40.680">
    <property type="match status" value="1"/>
</dbReference>
<dbReference type="STRING" id="1678841.TBC1_11633"/>
<feature type="domain" description="Secretion system C-terminal sorting" evidence="3">
    <location>
        <begin position="325"/>
        <end position="396"/>
    </location>
</feature>
<evidence type="ECO:0000313" key="4">
    <source>
        <dbReference type="EMBL" id="GAP42503.1"/>
    </source>
</evidence>
<dbReference type="GO" id="GO:0030246">
    <property type="term" value="F:carbohydrate binding"/>
    <property type="evidence" value="ECO:0007669"/>
    <property type="project" value="InterPro"/>
</dbReference>